<protein>
    <recommendedName>
        <fullName evidence="12">Sterol-4-alpha-carboxylate 3-dehydrogenase ERG26, decarboxylating</fullName>
    </recommendedName>
    <alternativeName>
        <fullName evidence="15 16">C-3 Sterol dehydrogenase ERG26</fullName>
    </alternativeName>
    <alternativeName>
        <fullName evidence="13 14">C-4 decarboxylase ERG26</fullName>
    </alternativeName>
    <alternativeName>
        <fullName evidence="11">Sterol-4-alpha-carboxylate 3-dehydrogenase erg26, decarboxylating</fullName>
    </alternativeName>
</protein>
<dbReference type="InterPro" id="IPR002225">
    <property type="entry name" value="3Beta_OHSteriod_DH/Estase"/>
</dbReference>
<dbReference type="EMBL" id="KZ613944">
    <property type="protein sequence ID" value="PMD41617.1"/>
    <property type="molecule type" value="Genomic_DNA"/>
</dbReference>
<keyword evidence="6" id="KW-0560">Oxidoreductase</keyword>
<keyword evidence="8" id="KW-0443">Lipid metabolism</keyword>
<feature type="domain" description="3-beta hydroxysteroid dehydrogenase/isomerase" evidence="17">
    <location>
        <begin position="16"/>
        <end position="296"/>
    </location>
</feature>
<dbReference type="InterPro" id="IPR036291">
    <property type="entry name" value="NAD(P)-bd_dom_sf"/>
</dbReference>
<dbReference type="PANTHER" id="PTHR43245:SF51">
    <property type="entry name" value="SHORT CHAIN DEHYDROGENASE_REDUCTASE FAMILY 42E, MEMBER 2"/>
    <property type="match status" value="1"/>
</dbReference>
<evidence type="ECO:0000256" key="13">
    <source>
        <dbReference type="ARBA" id="ARBA00081267"/>
    </source>
</evidence>
<comment type="similarity">
    <text evidence="2">Belongs to the 3-beta-HSD family.</text>
</comment>
<evidence type="ECO:0000256" key="2">
    <source>
        <dbReference type="ARBA" id="ARBA00009219"/>
    </source>
</evidence>
<dbReference type="PANTHER" id="PTHR43245">
    <property type="entry name" value="BIFUNCTIONAL POLYMYXIN RESISTANCE PROTEIN ARNA"/>
    <property type="match status" value="1"/>
</dbReference>
<name>A0A2J6RSX3_HYAVF</name>
<evidence type="ECO:0000256" key="6">
    <source>
        <dbReference type="ARBA" id="ARBA00023002"/>
    </source>
</evidence>
<proteinExistence type="inferred from homology"/>
<evidence type="ECO:0000256" key="1">
    <source>
        <dbReference type="ARBA" id="ARBA00004406"/>
    </source>
</evidence>
<keyword evidence="7" id="KW-0520">NAD</keyword>
<gene>
    <name evidence="18" type="ORF">L207DRAFT_511450</name>
</gene>
<dbReference type="GO" id="GO:0000252">
    <property type="term" value="F:3-beta-hydroxysteroid dehydrogenase [NAD(P)+]/C4-decarboxylase activity"/>
    <property type="evidence" value="ECO:0007669"/>
    <property type="project" value="UniProtKB-ARBA"/>
</dbReference>
<keyword evidence="3" id="KW-0444">Lipid biosynthesis</keyword>
<evidence type="ECO:0000256" key="15">
    <source>
        <dbReference type="ARBA" id="ARBA00081452"/>
    </source>
</evidence>
<keyword evidence="9" id="KW-0472">Membrane</keyword>
<evidence type="ECO:0000313" key="18">
    <source>
        <dbReference type="EMBL" id="PMD41617.1"/>
    </source>
</evidence>
<dbReference type="Proteomes" id="UP000235786">
    <property type="component" value="Unassembled WGS sequence"/>
</dbReference>
<evidence type="ECO:0000256" key="7">
    <source>
        <dbReference type="ARBA" id="ARBA00023027"/>
    </source>
</evidence>
<evidence type="ECO:0000256" key="10">
    <source>
        <dbReference type="ARBA" id="ARBA00046995"/>
    </source>
</evidence>
<evidence type="ECO:0000256" key="14">
    <source>
        <dbReference type="ARBA" id="ARBA00081397"/>
    </source>
</evidence>
<evidence type="ECO:0000313" key="19">
    <source>
        <dbReference type="Proteomes" id="UP000235786"/>
    </source>
</evidence>
<evidence type="ECO:0000256" key="4">
    <source>
        <dbReference type="ARBA" id="ARBA00022824"/>
    </source>
</evidence>
<evidence type="ECO:0000256" key="5">
    <source>
        <dbReference type="ARBA" id="ARBA00022955"/>
    </source>
</evidence>
<dbReference type="SUPFAM" id="SSF51735">
    <property type="entry name" value="NAD(P)-binding Rossmann-fold domains"/>
    <property type="match status" value="1"/>
</dbReference>
<accession>A0A2J6RSX3</accession>
<keyword evidence="19" id="KW-1185">Reference proteome</keyword>
<dbReference type="Gene3D" id="3.40.50.720">
    <property type="entry name" value="NAD(P)-binding Rossmann-like Domain"/>
    <property type="match status" value="1"/>
</dbReference>
<comment type="subcellular location">
    <subcellularLocation>
        <location evidence="1">Endoplasmic reticulum membrane</location>
        <topology evidence="1">Peripheral membrane protein</topology>
    </subcellularLocation>
</comment>
<evidence type="ECO:0000256" key="12">
    <source>
        <dbReference type="ARBA" id="ARBA00067985"/>
    </source>
</evidence>
<dbReference type="AlphaFoldDB" id="A0A2J6RSX3"/>
<reference evidence="18 19" key="1">
    <citation type="submission" date="2016-04" db="EMBL/GenBank/DDBJ databases">
        <title>A degradative enzymes factory behind the ericoid mycorrhizal symbiosis.</title>
        <authorList>
            <consortium name="DOE Joint Genome Institute"/>
            <person name="Martino E."/>
            <person name="Morin E."/>
            <person name="Grelet G."/>
            <person name="Kuo A."/>
            <person name="Kohler A."/>
            <person name="Daghino S."/>
            <person name="Barry K."/>
            <person name="Choi C."/>
            <person name="Cichocki N."/>
            <person name="Clum A."/>
            <person name="Copeland A."/>
            <person name="Hainaut M."/>
            <person name="Haridas S."/>
            <person name="Labutti K."/>
            <person name="Lindquist E."/>
            <person name="Lipzen A."/>
            <person name="Khouja H.-R."/>
            <person name="Murat C."/>
            <person name="Ohm R."/>
            <person name="Olson A."/>
            <person name="Spatafora J."/>
            <person name="Veneault-Fourrey C."/>
            <person name="Henrissat B."/>
            <person name="Grigoriev I."/>
            <person name="Martin F."/>
            <person name="Perotto S."/>
        </authorList>
    </citation>
    <scope>NUCLEOTIDE SEQUENCE [LARGE SCALE GENOMIC DNA]</scope>
    <source>
        <strain evidence="18 19">F</strain>
    </source>
</reference>
<evidence type="ECO:0000256" key="9">
    <source>
        <dbReference type="ARBA" id="ARBA00023136"/>
    </source>
</evidence>
<dbReference type="GO" id="GO:0005789">
    <property type="term" value="C:endoplasmic reticulum membrane"/>
    <property type="evidence" value="ECO:0007669"/>
    <property type="project" value="UniProtKB-SubCell"/>
</dbReference>
<dbReference type="GO" id="GO:0006696">
    <property type="term" value="P:ergosterol biosynthetic process"/>
    <property type="evidence" value="ECO:0007669"/>
    <property type="project" value="UniProtKB-ARBA"/>
</dbReference>
<evidence type="ECO:0000256" key="8">
    <source>
        <dbReference type="ARBA" id="ARBA00023098"/>
    </source>
</evidence>
<dbReference type="Pfam" id="PF01073">
    <property type="entry name" value="3Beta_HSD"/>
    <property type="match status" value="1"/>
</dbReference>
<dbReference type="InterPro" id="IPR050177">
    <property type="entry name" value="Lipid_A_modif_metabolic_enz"/>
</dbReference>
<evidence type="ECO:0000256" key="16">
    <source>
        <dbReference type="ARBA" id="ARBA00082106"/>
    </source>
</evidence>
<dbReference type="STRING" id="1149755.A0A2J6RSX3"/>
<keyword evidence="5" id="KW-0752">Steroid biosynthesis</keyword>
<evidence type="ECO:0000256" key="3">
    <source>
        <dbReference type="ARBA" id="ARBA00022516"/>
    </source>
</evidence>
<comment type="subunit">
    <text evidence="10">Heterotetramer of ERG25, ERG26, ERG27 and ERG28. ERG28 acts as a scaffold to tether ERG27 and other 4,4-demethylation-related enzymes, forming a demethylation enzyme complex, in the endoplasmic reticulum.</text>
</comment>
<dbReference type="FunFam" id="3.40.50.720:FF:000346">
    <property type="entry name" value="C-3 sterol dehydrogenase/C-4 decarboxylase"/>
    <property type="match status" value="1"/>
</dbReference>
<sequence>MAPIPTPEKEKLGKVIVIGGCGFLGHHIVDLLLEAYKCTISVIDLRTTRNRRPDSDNVQYFDADITSLSSLLPIFEKIKPHIVIHTASPAAIGESSESKTKLRNEMYRKVNVDGTQCVIEACQKTGVKGLVYTSSASVISDTEADLINADERWPVIPAKNQLEYYSTTKAIAEANVLAANRSLASPSLLTCAIRPAAIFGEGDMQLIPGTLAAYTDNKTGFQLGDNNNLFDFTYVRNIAHAHLLAAYALLVTTQSPTAPLDHEKVDGEAFIITNDQPVYFWDFMRAVWKAAGNDKGTDHVWVIGRDIGLVLATLAEWGTWMVGKDTPFKRRIVRYSSMTRYYDCSKAKRRLGYRPIVSLQEGIDRAVGFWLEERKTAGEKKGQ</sequence>
<keyword evidence="4" id="KW-0256">Endoplasmic reticulum</keyword>
<organism evidence="18 19">
    <name type="scientific">Hyaloscypha variabilis (strain UAMH 11265 / GT02V1 / F)</name>
    <name type="common">Meliniomyces variabilis</name>
    <dbReference type="NCBI Taxonomy" id="1149755"/>
    <lineage>
        <taxon>Eukaryota</taxon>
        <taxon>Fungi</taxon>
        <taxon>Dikarya</taxon>
        <taxon>Ascomycota</taxon>
        <taxon>Pezizomycotina</taxon>
        <taxon>Leotiomycetes</taxon>
        <taxon>Helotiales</taxon>
        <taxon>Hyaloscyphaceae</taxon>
        <taxon>Hyaloscypha</taxon>
        <taxon>Hyaloscypha variabilis</taxon>
    </lineage>
</organism>
<evidence type="ECO:0000256" key="11">
    <source>
        <dbReference type="ARBA" id="ARBA00067470"/>
    </source>
</evidence>
<evidence type="ECO:0000259" key="17">
    <source>
        <dbReference type="Pfam" id="PF01073"/>
    </source>
</evidence>
<dbReference type="OrthoDB" id="10058185at2759"/>